<evidence type="ECO:0000313" key="2">
    <source>
        <dbReference type="EMBL" id="GAA1520594.1"/>
    </source>
</evidence>
<feature type="transmembrane region" description="Helical" evidence="1">
    <location>
        <begin position="32"/>
        <end position="58"/>
    </location>
</feature>
<sequence>MRSVLVVVGAVVIGYGGWLMLSTQDLAQAGAIVAWSVVAIVVHDLVLVPLVLALGWLAARCGVGDRTRSAAIAVLILMGPVSLAAVPVFLGLGADPDMPTLLGRDYRRGWIALALVVIALSTGLSALRLVSTRKRGRSTHGADPRRG</sequence>
<dbReference type="EMBL" id="BAAAOR010000023">
    <property type="protein sequence ID" value="GAA1520594.1"/>
    <property type="molecule type" value="Genomic_DNA"/>
</dbReference>
<keyword evidence="1" id="KW-0812">Transmembrane</keyword>
<name>A0ABN2AKV1_9ACTN</name>
<evidence type="ECO:0000313" key="3">
    <source>
        <dbReference type="Proteomes" id="UP001500842"/>
    </source>
</evidence>
<evidence type="ECO:0000256" key="1">
    <source>
        <dbReference type="SAM" id="Phobius"/>
    </source>
</evidence>
<feature type="transmembrane region" description="Helical" evidence="1">
    <location>
        <begin position="110"/>
        <end position="130"/>
    </location>
</feature>
<comment type="caution">
    <text evidence="2">The sequence shown here is derived from an EMBL/GenBank/DDBJ whole genome shotgun (WGS) entry which is preliminary data.</text>
</comment>
<keyword evidence="1" id="KW-1133">Transmembrane helix</keyword>
<keyword evidence="3" id="KW-1185">Reference proteome</keyword>
<dbReference type="Proteomes" id="UP001500842">
    <property type="component" value="Unassembled WGS sequence"/>
</dbReference>
<accession>A0ABN2AKV1</accession>
<dbReference type="RefSeq" id="WP_141006888.1">
    <property type="nucleotide sequence ID" value="NZ_BAAAOR010000023.1"/>
</dbReference>
<proteinExistence type="predicted"/>
<feature type="transmembrane region" description="Helical" evidence="1">
    <location>
        <begin position="70"/>
        <end position="90"/>
    </location>
</feature>
<organism evidence="2 3">
    <name type="scientific">Nocardioides humi</name>
    <dbReference type="NCBI Taxonomy" id="449461"/>
    <lineage>
        <taxon>Bacteria</taxon>
        <taxon>Bacillati</taxon>
        <taxon>Actinomycetota</taxon>
        <taxon>Actinomycetes</taxon>
        <taxon>Propionibacteriales</taxon>
        <taxon>Nocardioidaceae</taxon>
        <taxon>Nocardioides</taxon>
    </lineage>
</organism>
<keyword evidence="1" id="KW-0472">Membrane</keyword>
<reference evidence="2 3" key="1">
    <citation type="journal article" date="2019" name="Int. J. Syst. Evol. Microbiol.">
        <title>The Global Catalogue of Microorganisms (GCM) 10K type strain sequencing project: providing services to taxonomists for standard genome sequencing and annotation.</title>
        <authorList>
            <consortium name="The Broad Institute Genomics Platform"/>
            <consortium name="The Broad Institute Genome Sequencing Center for Infectious Disease"/>
            <person name="Wu L."/>
            <person name="Ma J."/>
        </authorList>
    </citation>
    <scope>NUCLEOTIDE SEQUENCE [LARGE SCALE GENOMIC DNA]</scope>
    <source>
        <strain evidence="2 3">JCM 14942</strain>
    </source>
</reference>
<protein>
    <submittedName>
        <fullName evidence="2">Uncharacterized protein</fullName>
    </submittedName>
</protein>
<gene>
    <name evidence="2" type="ORF">GCM10009788_25580</name>
</gene>